<proteinExistence type="predicted"/>
<dbReference type="AlphaFoldDB" id="A0A1I4LN26"/>
<protein>
    <submittedName>
        <fullName evidence="2">Uncharacterized protein</fullName>
    </submittedName>
</protein>
<keyword evidence="1" id="KW-0472">Membrane</keyword>
<gene>
    <name evidence="2" type="ORF">SAMN04487963_0571</name>
</gene>
<evidence type="ECO:0000256" key="1">
    <source>
        <dbReference type="SAM" id="Phobius"/>
    </source>
</evidence>
<dbReference type="EMBL" id="FOUE01000001">
    <property type="protein sequence ID" value="SFL92498.1"/>
    <property type="molecule type" value="Genomic_DNA"/>
</dbReference>
<reference evidence="3" key="1">
    <citation type="submission" date="2016-10" db="EMBL/GenBank/DDBJ databases">
        <authorList>
            <person name="Varghese N."/>
            <person name="Submissions S."/>
        </authorList>
    </citation>
    <scope>NUCLEOTIDE SEQUENCE [LARGE SCALE GENOMIC DNA]</scope>
    <source>
        <strain evidence="3">CGMCC 1.7061</strain>
    </source>
</reference>
<dbReference type="STRING" id="488535.SAMN04487963_0571"/>
<organism evidence="2 3">
    <name type="scientific">Marinobacter zhejiangensis</name>
    <dbReference type="NCBI Taxonomy" id="488535"/>
    <lineage>
        <taxon>Bacteria</taxon>
        <taxon>Pseudomonadati</taxon>
        <taxon>Pseudomonadota</taxon>
        <taxon>Gammaproteobacteria</taxon>
        <taxon>Pseudomonadales</taxon>
        <taxon>Marinobacteraceae</taxon>
        <taxon>Marinobacter</taxon>
    </lineage>
</organism>
<name>A0A1I4LN26_9GAMM</name>
<keyword evidence="1" id="KW-1133">Transmembrane helix</keyword>
<dbReference type="Proteomes" id="UP000198519">
    <property type="component" value="Unassembled WGS sequence"/>
</dbReference>
<keyword evidence="3" id="KW-1185">Reference proteome</keyword>
<evidence type="ECO:0000313" key="2">
    <source>
        <dbReference type="EMBL" id="SFL92498.1"/>
    </source>
</evidence>
<keyword evidence="1" id="KW-0812">Transmembrane</keyword>
<feature type="transmembrane region" description="Helical" evidence="1">
    <location>
        <begin position="46"/>
        <end position="65"/>
    </location>
</feature>
<sequence>MCVVLHAREYCLHSRVRGQFVYAGKLSINRAALFRRKQRMVSRRQVSWVFSYPVLLIVQLVYIVFQPLVIY</sequence>
<accession>A0A1I4LN26</accession>
<evidence type="ECO:0000313" key="3">
    <source>
        <dbReference type="Proteomes" id="UP000198519"/>
    </source>
</evidence>